<proteinExistence type="predicted"/>
<dbReference type="PROSITE" id="PS01179">
    <property type="entry name" value="PID"/>
    <property type="match status" value="1"/>
</dbReference>
<feature type="compositionally biased region" description="Polar residues" evidence="3">
    <location>
        <begin position="7"/>
        <end position="29"/>
    </location>
</feature>
<name>A0A0M3IYH4_ANISI</name>
<sequence>LKKRLSLSPTSISSKAQQTLTNTVDPLSPSSTDCSDCTLASSCSLPIISQLSSTPPSTIGISPTRFERSEVSKQYSNEDPSICSIEVRLRAPTAATLSKQQQANAVAAAYHLKEAQAQAEALAEAHRGMVMDGGGGSSGGSGSDDCNLMMIGSRDNSHCYNHLNTNTNANANALYEAKLKQQQYAMKNGNILSSLDESIEWREINEIMESFGGGICRESVFTDQYEPRVAVYLRDRRSKALTLQLNNGTATAAAVAASSPPVNGNTPCACYSRTTATDGDGDGDGVATATDSIDSKHFLALATAAAAQTGDGPGDGSAEPVAVPPASRRVSRQYAAAAVAPPNAHVQLLGTQTAAAAALQLESHSSSSRSLPSDGCVHGTCSCAAADDHLLSSSLVSLSPRHHNTTTNRCYRCGHDHQQHFYSNNNNTVAETAATTNASEEMILISSLSAASKRCSPTITTTNDGVGAVQPQSSVSTLNSSNARLTIIKSSTITASNNNNNNNNKSNNNPHKSINNTSLLLSSSYPSGTVTSSAIALQPRASYRSCCDSTHRYHHNTHAHAHVQAANTASAACVHQTNVVVAAAAANANASSLNCTSCCMRPLAESIKTIAVPLVASVSTSAAAGGGGYHKNNYNGNHQVTTSASSNRRQSSKYHHHRHYSPNRSRSSSSTTTTTSAVANWLNVSVGVPNPRAKEIATVLESHGFDSVKHMSTLDRAAMHEIGLDKSTQHQIGTYLDNYPGQTPLSANSFTYVSDWLNSLELEDYLGHFINGGLTSMLIVLALDPSAKHLKSLGITLLGHQKRILESLKEAKLERRLRVAERINAETAAVAAAELEAEGTDSGQESRSTAPSSSCASRHKSQMLMPYAHHSKGHHQQPHSSSSIIIGGQPTEWRHSSSTLIEECVSYSAHYLGSMEISNIEGTEDSRRAMIKLKKGIREIAKVPQVLLEISVAGVRVLDATTKQLTVEHDITRIQIVCQDERDLNCFAYISQDGDKHFCHVFCVLTADVATEIIITLGQAFEVCYRLANGTYRSDGADPIVINPLL</sequence>
<dbReference type="InterPro" id="IPR033635">
    <property type="entry name" value="ANKS1/Caskin"/>
</dbReference>
<feature type="region of interest" description="Disordered" evidence="3">
    <location>
        <begin position="628"/>
        <end position="673"/>
    </location>
</feature>
<evidence type="ECO:0000259" key="5">
    <source>
        <dbReference type="PROSITE" id="PS50105"/>
    </source>
</evidence>
<feature type="compositionally biased region" description="Basic residues" evidence="3">
    <location>
        <begin position="650"/>
        <end position="661"/>
    </location>
</feature>
<dbReference type="SMART" id="SM00454">
    <property type="entry name" value="SAM"/>
    <property type="match status" value="1"/>
</dbReference>
<dbReference type="SUPFAM" id="SSF47769">
    <property type="entry name" value="SAM/Pointed domain"/>
    <property type="match status" value="1"/>
</dbReference>
<organism evidence="6">
    <name type="scientific">Anisakis simplex</name>
    <name type="common">Herring worm</name>
    <dbReference type="NCBI Taxonomy" id="6269"/>
    <lineage>
        <taxon>Eukaryota</taxon>
        <taxon>Metazoa</taxon>
        <taxon>Ecdysozoa</taxon>
        <taxon>Nematoda</taxon>
        <taxon>Chromadorea</taxon>
        <taxon>Rhabditida</taxon>
        <taxon>Spirurina</taxon>
        <taxon>Ascaridomorpha</taxon>
        <taxon>Ascaridoidea</taxon>
        <taxon>Anisakidae</taxon>
        <taxon>Anisakis</taxon>
        <taxon>Anisakis simplex complex</taxon>
    </lineage>
</organism>
<feature type="compositionally biased region" description="Polar residues" evidence="3">
    <location>
        <begin position="639"/>
        <end position="649"/>
    </location>
</feature>
<protein>
    <submittedName>
        <fullName evidence="6">RING-type domain-containing protein</fullName>
    </submittedName>
</protein>
<dbReference type="SMART" id="SM00462">
    <property type="entry name" value="PTB"/>
    <property type="match status" value="1"/>
</dbReference>
<dbReference type="SUPFAM" id="SSF50729">
    <property type="entry name" value="PH domain-like"/>
    <property type="match status" value="1"/>
</dbReference>
<dbReference type="CDD" id="cd01274">
    <property type="entry name" value="PTB_Anks"/>
    <property type="match status" value="1"/>
</dbReference>
<dbReference type="Pfam" id="PF00640">
    <property type="entry name" value="PID"/>
    <property type="match status" value="1"/>
</dbReference>
<feature type="compositionally biased region" description="Low complexity" evidence="3">
    <location>
        <begin position="846"/>
        <end position="856"/>
    </location>
</feature>
<feature type="region of interest" description="Disordered" evidence="3">
    <location>
        <begin position="834"/>
        <end position="859"/>
    </location>
</feature>
<dbReference type="InterPro" id="IPR011993">
    <property type="entry name" value="PH-like_dom_sf"/>
</dbReference>
<reference evidence="6" key="1">
    <citation type="submission" date="2017-02" db="UniProtKB">
        <authorList>
            <consortium name="WormBaseParasite"/>
        </authorList>
    </citation>
    <scope>IDENTIFICATION</scope>
</reference>
<dbReference type="Pfam" id="PF00536">
    <property type="entry name" value="SAM_1"/>
    <property type="match status" value="1"/>
</dbReference>
<dbReference type="PANTHER" id="PTHR24174">
    <property type="entry name" value="ANKYRIN REPEAT AND STERILE ALPHA MOTIF DOMAIN-CONTAINING PROTEIN 1"/>
    <property type="match status" value="1"/>
</dbReference>
<dbReference type="WBParaSite" id="ASIM_0000029601-mRNA-1">
    <property type="protein sequence ID" value="ASIM_0000029601-mRNA-1"/>
    <property type="gene ID" value="ASIM_0000029601"/>
</dbReference>
<keyword evidence="1" id="KW-0677">Repeat</keyword>
<dbReference type="PANTHER" id="PTHR24174:SF1">
    <property type="entry name" value="IP14385P"/>
    <property type="match status" value="1"/>
</dbReference>
<feature type="region of interest" description="Disordered" evidence="3">
    <location>
        <begin position="1"/>
        <end position="29"/>
    </location>
</feature>
<feature type="region of interest" description="Disordered" evidence="3">
    <location>
        <begin position="494"/>
        <end position="518"/>
    </location>
</feature>
<feature type="compositionally biased region" description="Low complexity" evidence="3">
    <location>
        <begin position="664"/>
        <end position="673"/>
    </location>
</feature>
<dbReference type="InterPro" id="IPR006020">
    <property type="entry name" value="PTB/PI_dom"/>
</dbReference>
<evidence type="ECO:0000256" key="2">
    <source>
        <dbReference type="ARBA" id="ARBA00023043"/>
    </source>
</evidence>
<dbReference type="GO" id="GO:0005829">
    <property type="term" value="C:cytosol"/>
    <property type="evidence" value="ECO:0007669"/>
    <property type="project" value="TreeGrafter"/>
</dbReference>
<evidence type="ECO:0000256" key="1">
    <source>
        <dbReference type="ARBA" id="ARBA00022737"/>
    </source>
</evidence>
<dbReference type="Gene3D" id="1.10.150.50">
    <property type="entry name" value="Transcription Factor, Ets-1"/>
    <property type="match status" value="1"/>
</dbReference>
<dbReference type="AlphaFoldDB" id="A0A0M3IYH4"/>
<feature type="domain" description="PID" evidence="4">
    <location>
        <begin position="905"/>
        <end position="1026"/>
    </location>
</feature>
<dbReference type="InterPro" id="IPR001660">
    <property type="entry name" value="SAM"/>
</dbReference>
<evidence type="ECO:0000313" key="6">
    <source>
        <dbReference type="WBParaSite" id="ASIM_0000029601-mRNA-1"/>
    </source>
</evidence>
<feature type="domain" description="SAM" evidence="5">
    <location>
        <begin position="748"/>
        <end position="814"/>
    </location>
</feature>
<dbReference type="PROSITE" id="PS50105">
    <property type="entry name" value="SAM_DOMAIN"/>
    <property type="match status" value="1"/>
</dbReference>
<keyword evidence="2" id="KW-0040">ANK repeat</keyword>
<accession>A0A0M3IYH4</accession>
<dbReference type="InterPro" id="IPR013761">
    <property type="entry name" value="SAM/pointed_sf"/>
</dbReference>
<evidence type="ECO:0000256" key="3">
    <source>
        <dbReference type="SAM" id="MobiDB-lite"/>
    </source>
</evidence>
<dbReference type="Gene3D" id="2.30.29.30">
    <property type="entry name" value="Pleckstrin-homology domain (PH domain)/Phosphotyrosine-binding domain (PTB)"/>
    <property type="match status" value="1"/>
</dbReference>
<evidence type="ECO:0000259" key="4">
    <source>
        <dbReference type="PROSITE" id="PS01179"/>
    </source>
</evidence>